<dbReference type="PANTHER" id="PTHR35317:SF23">
    <property type="entry name" value="OS04G0629600 PROTEIN"/>
    <property type="match status" value="1"/>
</dbReference>
<keyword evidence="3" id="KW-1185">Reference proteome</keyword>
<evidence type="ECO:0000313" key="2">
    <source>
        <dbReference type="EMBL" id="GJU05049.1"/>
    </source>
</evidence>
<reference evidence="2" key="1">
    <citation type="journal article" date="2022" name="Int. J. Mol. Sci.">
        <title>Draft Genome of Tanacetum Coccineum: Genomic Comparison of Closely Related Tanacetum-Family Plants.</title>
        <authorList>
            <person name="Yamashiro T."/>
            <person name="Shiraishi A."/>
            <person name="Nakayama K."/>
            <person name="Satake H."/>
        </authorList>
    </citation>
    <scope>NUCLEOTIDE SEQUENCE</scope>
</reference>
<comment type="caution">
    <text evidence="2">The sequence shown here is derived from an EMBL/GenBank/DDBJ whole genome shotgun (WGS) entry which is preliminary data.</text>
</comment>
<proteinExistence type="predicted"/>
<evidence type="ECO:0000313" key="3">
    <source>
        <dbReference type="Proteomes" id="UP001151760"/>
    </source>
</evidence>
<evidence type="ECO:0000256" key="1">
    <source>
        <dbReference type="SAM" id="MobiDB-lite"/>
    </source>
</evidence>
<gene>
    <name evidence="2" type="ORF">Tco_1121479</name>
</gene>
<accession>A0ABQ5IXU1</accession>
<name>A0ABQ5IXU1_9ASTR</name>
<feature type="non-terminal residue" evidence="2">
    <location>
        <position position="166"/>
    </location>
</feature>
<dbReference type="PANTHER" id="PTHR35317">
    <property type="entry name" value="OS04G0629600 PROTEIN"/>
    <property type="match status" value="1"/>
</dbReference>
<feature type="region of interest" description="Disordered" evidence="1">
    <location>
        <begin position="1"/>
        <end position="35"/>
    </location>
</feature>
<organism evidence="2 3">
    <name type="scientific">Tanacetum coccineum</name>
    <dbReference type="NCBI Taxonomy" id="301880"/>
    <lineage>
        <taxon>Eukaryota</taxon>
        <taxon>Viridiplantae</taxon>
        <taxon>Streptophyta</taxon>
        <taxon>Embryophyta</taxon>
        <taxon>Tracheophyta</taxon>
        <taxon>Spermatophyta</taxon>
        <taxon>Magnoliopsida</taxon>
        <taxon>eudicotyledons</taxon>
        <taxon>Gunneridae</taxon>
        <taxon>Pentapetalae</taxon>
        <taxon>asterids</taxon>
        <taxon>campanulids</taxon>
        <taxon>Asterales</taxon>
        <taxon>Asteraceae</taxon>
        <taxon>Asteroideae</taxon>
        <taxon>Anthemideae</taxon>
        <taxon>Anthemidinae</taxon>
        <taxon>Tanacetum</taxon>
    </lineage>
</organism>
<sequence length="166" mass="18728">MAGGVGGADDQENPDNNQNPPNPPIQTPQAPHSVSTVKLPTLKKGDNYDIWAMKMEHYITHTDYPLWQIILNGNSPKKISTDTNGIIRVLPPKSAEDFLAIERERKARTTLLMALPEDHLYGFHNISDAKEMWDAIKSRFGGNAESKKMQKYILKQEFESFFVSNS</sequence>
<dbReference type="Proteomes" id="UP001151760">
    <property type="component" value="Unassembled WGS sequence"/>
</dbReference>
<dbReference type="EMBL" id="BQNB010021311">
    <property type="protein sequence ID" value="GJU05049.1"/>
    <property type="molecule type" value="Genomic_DNA"/>
</dbReference>
<dbReference type="Pfam" id="PF14223">
    <property type="entry name" value="Retrotran_gag_2"/>
    <property type="match status" value="1"/>
</dbReference>
<protein>
    <submittedName>
        <fullName evidence="2">Uncharacterized protein</fullName>
    </submittedName>
</protein>
<reference evidence="2" key="2">
    <citation type="submission" date="2022-01" db="EMBL/GenBank/DDBJ databases">
        <authorList>
            <person name="Yamashiro T."/>
            <person name="Shiraishi A."/>
            <person name="Satake H."/>
            <person name="Nakayama K."/>
        </authorList>
    </citation>
    <scope>NUCLEOTIDE SEQUENCE</scope>
</reference>